<feature type="binding site" evidence="7">
    <location>
        <position position="126"/>
    </location>
    <ligand>
        <name>[2Fe-2S] cluster</name>
        <dbReference type="ChEBI" id="CHEBI:190135"/>
    </ligand>
</feature>
<keyword evidence="2 7" id="KW-0001">2Fe-2S</keyword>
<dbReference type="AlphaFoldDB" id="K8DXT3"/>
<comment type="similarity">
    <text evidence="1">Belongs to the complex I 24 kDa subunit family.</text>
</comment>
<dbReference type="InterPro" id="IPR002023">
    <property type="entry name" value="NuoE-like"/>
</dbReference>
<dbReference type="Gene3D" id="1.10.10.1590">
    <property type="entry name" value="NADH-quinone oxidoreductase subunit E"/>
    <property type="match status" value="1"/>
</dbReference>
<evidence type="ECO:0000256" key="3">
    <source>
        <dbReference type="ARBA" id="ARBA00022723"/>
    </source>
</evidence>
<comment type="caution">
    <text evidence="9">The sequence shown here is derived from an EMBL/GenBank/DDBJ whole genome shotgun (WGS) entry which is preliminary data.</text>
</comment>
<keyword evidence="5 7" id="KW-0411">Iron-sulfur</keyword>
<keyword evidence="4 7" id="KW-0408">Iron</keyword>
<evidence type="ECO:0000313" key="9">
    <source>
        <dbReference type="EMBL" id="CCO07542.1"/>
    </source>
</evidence>
<dbReference type="InterPro" id="IPR042128">
    <property type="entry name" value="NuoE_dom"/>
</dbReference>
<keyword evidence="10" id="KW-1185">Reference proteome</keyword>
<dbReference type="InterPro" id="IPR028431">
    <property type="entry name" value="NADP_DH_HndA-like"/>
</dbReference>
<dbReference type="FunFam" id="3.40.30.10:FF:000015">
    <property type="entry name" value="NADH-quinone oxidoreductase subunit E"/>
    <property type="match status" value="1"/>
</dbReference>
<dbReference type="Pfam" id="PF01257">
    <property type="entry name" value="2Fe-2S_thioredx"/>
    <property type="match status" value="1"/>
</dbReference>
<keyword evidence="9" id="KW-0830">Ubiquinone</keyword>
<evidence type="ECO:0000256" key="7">
    <source>
        <dbReference type="PIRSR" id="PIRSR000216-1"/>
    </source>
</evidence>
<dbReference type="SUPFAM" id="SSF52833">
    <property type="entry name" value="Thioredoxin-like"/>
    <property type="match status" value="1"/>
</dbReference>
<feature type="binding site" evidence="7">
    <location>
        <position position="85"/>
    </location>
    <ligand>
        <name>[2Fe-2S] cluster</name>
        <dbReference type="ChEBI" id="CHEBI:190135"/>
    </ligand>
</feature>
<proteinExistence type="inferred from homology"/>
<reference evidence="9 10" key="1">
    <citation type="journal article" date="2013" name="Genome Announc.">
        <title>Genome Sequence of the Sulfate-Reducing Bacterium Desulfotomaculum hydrothermale Lam5(T).</title>
        <authorList>
            <person name="Amin O."/>
            <person name="Fardeau M.L."/>
            <person name="Valette O."/>
            <person name="Hirschler-Rea A."/>
            <person name="Barbe V."/>
            <person name="Medigue C."/>
            <person name="Vacherie B."/>
            <person name="Ollivier B."/>
            <person name="Bertin P.N."/>
            <person name="Dolla A."/>
        </authorList>
    </citation>
    <scope>NUCLEOTIDE SEQUENCE [LARGE SCALE GENOMIC DNA]</scope>
    <source>
        <strain evidence="10">Lam5 / DSM 18033</strain>
    </source>
</reference>
<evidence type="ECO:0000313" key="10">
    <source>
        <dbReference type="Proteomes" id="UP000009315"/>
    </source>
</evidence>
<dbReference type="PANTHER" id="PTHR43342">
    <property type="entry name" value="NADH-QUINONE OXIDOREDUCTASE, E SUBUNIT"/>
    <property type="match status" value="1"/>
</dbReference>
<dbReference type="PIRSF" id="PIRSF000216">
    <property type="entry name" value="NADH_DH_24kDa"/>
    <property type="match status" value="1"/>
</dbReference>
<evidence type="ECO:0000256" key="6">
    <source>
        <dbReference type="ARBA" id="ARBA00034078"/>
    </source>
</evidence>
<dbReference type="GO" id="GO:0051537">
    <property type="term" value="F:2 iron, 2 sulfur cluster binding"/>
    <property type="evidence" value="ECO:0007669"/>
    <property type="project" value="UniProtKB-KW"/>
</dbReference>
<gene>
    <name evidence="9" type="ORF">DESHY_110488</name>
</gene>
<dbReference type="eggNOG" id="COG1905">
    <property type="taxonomic scope" value="Bacteria"/>
</dbReference>
<dbReference type="GO" id="GO:0016491">
    <property type="term" value="F:oxidoreductase activity"/>
    <property type="evidence" value="ECO:0007669"/>
    <property type="project" value="InterPro"/>
</dbReference>
<dbReference type="RefSeq" id="WP_008410455.1">
    <property type="nucleotide sequence ID" value="NZ_CAOS01000003.1"/>
</dbReference>
<feature type="region of interest" description="Disordered" evidence="8">
    <location>
        <begin position="162"/>
        <end position="187"/>
    </location>
</feature>
<keyword evidence="3 7" id="KW-0479">Metal-binding</keyword>
<dbReference type="InterPro" id="IPR041921">
    <property type="entry name" value="NuoE_N"/>
</dbReference>
<sequence length="187" mass="20785">MSWQDPETKEKFRRLDQVLDIYGRDSEQLIRVLQQAQEIFGYLPEEVQAYISHKMDIPVSTVNGVVTFYALFSTQPRGKYNINVCLGTACYVQGAQQIYDGLREQLGIKEGDTTPDMLFTVRSSRCVGACGLAPVVTVNEEVHGKLSPRDVAKLIKKYQKKQAAGEKHEDQELAGPGTYQAPSPAGS</sequence>
<feature type="binding site" evidence="7">
    <location>
        <position position="130"/>
    </location>
    <ligand>
        <name>[2Fe-2S] cluster</name>
        <dbReference type="ChEBI" id="CHEBI:190135"/>
    </ligand>
</feature>
<dbReference type="Gene3D" id="3.40.30.10">
    <property type="entry name" value="Glutaredoxin"/>
    <property type="match status" value="1"/>
</dbReference>
<dbReference type="CDD" id="cd03064">
    <property type="entry name" value="TRX_Fd_NuoE"/>
    <property type="match status" value="1"/>
</dbReference>
<dbReference type="STRING" id="1121428.DESHY_110488"/>
<comment type="cofactor">
    <cofactor evidence="6">
        <name>[2Fe-2S] cluster</name>
        <dbReference type="ChEBI" id="CHEBI:190135"/>
    </cofactor>
</comment>
<evidence type="ECO:0000256" key="1">
    <source>
        <dbReference type="ARBA" id="ARBA00010643"/>
    </source>
</evidence>
<name>K8DXT3_9FIRM</name>
<evidence type="ECO:0000256" key="4">
    <source>
        <dbReference type="ARBA" id="ARBA00023004"/>
    </source>
</evidence>
<comment type="cofactor">
    <cofactor evidence="7">
        <name>[2Fe-2S] cluster</name>
        <dbReference type="ChEBI" id="CHEBI:190135"/>
    </cofactor>
    <text evidence="7">Binds 1 [2Fe-2S] cluster.</text>
</comment>
<accession>K8DXT3</accession>
<feature type="binding site" evidence="7">
    <location>
        <position position="90"/>
    </location>
    <ligand>
        <name>[2Fe-2S] cluster</name>
        <dbReference type="ChEBI" id="CHEBI:190135"/>
    </ligand>
</feature>
<dbReference type="PANTHER" id="PTHR43342:SF2">
    <property type="entry name" value="POTENTIAL NAD-REDUCING HYDROGENASE SUBUNIT"/>
    <property type="match status" value="1"/>
</dbReference>
<evidence type="ECO:0000256" key="8">
    <source>
        <dbReference type="SAM" id="MobiDB-lite"/>
    </source>
</evidence>
<evidence type="ECO:0000256" key="2">
    <source>
        <dbReference type="ARBA" id="ARBA00022714"/>
    </source>
</evidence>
<dbReference type="Proteomes" id="UP000009315">
    <property type="component" value="Unassembled WGS sequence"/>
</dbReference>
<organism evidence="9 10">
    <name type="scientific">Desulforamulus hydrothermalis Lam5 = DSM 18033</name>
    <dbReference type="NCBI Taxonomy" id="1121428"/>
    <lineage>
        <taxon>Bacteria</taxon>
        <taxon>Bacillati</taxon>
        <taxon>Bacillota</taxon>
        <taxon>Clostridia</taxon>
        <taxon>Eubacteriales</taxon>
        <taxon>Peptococcaceae</taxon>
        <taxon>Desulforamulus</taxon>
    </lineage>
</organism>
<dbReference type="EMBL" id="CAOS01000003">
    <property type="protein sequence ID" value="CCO07542.1"/>
    <property type="molecule type" value="Genomic_DNA"/>
</dbReference>
<dbReference type="GO" id="GO:0046872">
    <property type="term" value="F:metal ion binding"/>
    <property type="evidence" value="ECO:0007669"/>
    <property type="project" value="UniProtKB-KW"/>
</dbReference>
<dbReference type="InterPro" id="IPR036249">
    <property type="entry name" value="Thioredoxin-like_sf"/>
</dbReference>
<evidence type="ECO:0000256" key="5">
    <source>
        <dbReference type="ARBA" id="ARBA00023014"/>
    </source>
</evidence>
<protein>
    <submittedName>
        <fullName evidence="9">NADH dehydrogenase (Ubiquinone) 24 kDa subunit</fullName>
    </submittedName>
</protein>